<dbReference type="AlphaFoldDB" id="A0A5K7YQM8"/>
<organism evidence="2 3">
    <name type="scientific">Desulfosarcina alkanivorans</name>
    <dbReference type="NCBI Taxonomy" id="571177"/>
    <lineage>
        <taxon>Bacteria</taxon>
        <taxon>Pseudomonadati</taxon>
        <taxon>Thermodesulfobacteriota</taxon>
        <taxon>Desulfobacteria</taxon>
        <taxon>Desulfobacterales</taxon>
        <taxon>Desulfosarcinaceae</taxon>
        <taxon>Desulfosarcina</taxon>
    </lineage>
</organism>
<protein>
    <submittedName>
        <fullName evidence="2">Uncharacterized protein</fullName>
    </submittedName>
</protein>
<sequence length="125" mass="14088">MKQKAILTALCIFFCLVTNVFSGETAGSEKIKEMLLRPGGWLVEWRGNGSGVIESIFEGRGEKIVVKIKNPAWNQTCERDVTITSDVVKYDGCNEKNISLVYDPNDHEYPFKGESPCCYYKLKAK</sequence>
<dbReference type="EMBL" id="AP021874">
    <property type="protein sequence ID" value="BBO71556.1"/>
    <property type="molecule type" value="Genomic_DNA"/>
</dbReference>
<dbReference type="Proteomes" id="UP000427906">
    <property type="component" value="Chromosome"/>
</dbReference>
<gene>
    <name evidence="2" type="ORF">DSCA_54860</name>
</gene>
<feature type="signal peptide" evidence="1">
    <location>
        <begin position="1"/>
        <end position="22"/>
    </location>
</feature>
<keyword evidence="1" id="KW-0732">Signal</keyword>
<name>A0A5K7YQM8_9BACT</name>
<keyword evidence="3" id="KW-1185">Reference proteome</keyword>
<evidence type="ECO:0000256" key="1">
    <source>
        <dbReference type="SAM" id="SignalP"/>
    </source>
</evidence>
<accession>A0A5K7YQM8</accession>
<evidence type="ECO:0000313" key="2">
    <source>
        <dbReference type="EMBL" id="BBO71556.1"/>
    </source>
</evidence>
<dbReference type="RefSeq" id="WP_155319371.1">
    <property type="nucleotide sequence ID" value="NZ_AP021874.1"/>
</dbReference>
<feature type="chain" id="PRO_5024408944" evidence="1">
    <location>
        <begin position="23"/>
        <end position="125"/>
    </location>
</feature>
<reference evidence="2 3" key="1">
    <citation type="submission" date="2019-11" db="EMBL/GenBank/DDBJ databases">
        <title>Comparative genomics of hydrocarbon-degrading Desulfosarcina strains.</title>
        <authorList>
            <person name="Watanabe M."/>
            <person name="Kojima H."/>
            <person name="Fukui M."/>
        </authorList>
    </citation>
    <scope>NUCLEOTIDE SEQUENCE [LARGE SCALE GENOMIC DNA]</scope>
    <source>
        <strain evidence="2 3">PL12</strain>
    </source>
</reference>
<evidence type="ECO:0000313" key="3">
    <source>
        <dbReference type="Proteomes" id="UP000427906"/>
    </source>
</evidence>
<dbReference type="KEGG" id="dalk:DSCA_54860"/>
<proteinExistence type="predicted"/>